<dbReference type="OrthoDB" id="5299849at2759"/>
<dbReference type="PANTHER" id="PTHR28029:SF1">
    <property type="entry name" value="PROTEIN ILM1"/>
    <property type="match status" value="1"/>
</dbReference>
<organism evidence="3 4">
    <name type="scientific">Kuraishia capsulata CBS 1993</name>
    <dbReference type="NCBI Taxonomy" id="1382522"/>
    <lineage>
        <taxon>Eukaryota</taxon>
        <taxon>Fungi</taxon>
        <taxon>Dikarya</taxon>
        <taxon>Ascomycota</taxon>
        <taxon>Saccharomycotina</taxon>
        <taxon>Pichiomycetes</taxon>
        <taxon>Pichiales</taxon>
        <taxon>Pichiaceae</taxon>
        <taxon>Kuraishia</taxon>
    </lineage>
</organism>
<keyword evidence="1" id="KW-0175">Coiled coil</keyword>
<keyword evidence="4" id="KW-1185">Reference proteome</keyword>
<reference evidence="3" key="1">
    <citation type="submission" date="2013-12" db="EMBL/GenBank/DDBJ databases">
        <authorList>
            <person name="Genoscope - CEA"/>
        </authorList>
    </citation>
    <scope>NUCLEOTIDE SEQUENCE</scope>
    <source>
        <strain evidence="3">CBS 1993</strain>
    </source>
</reference>
<accession>W6MRK8</accession>
<keyword evidence="2" id="KW-1133">Transmembrane helix</keyword>
<dbReference type="GeneID" id="34522724"/>
<feature type="coiled-coil region" evidence="1">
    <location>
        <begin position="136"/>
        <end position="163"/>
    </location>
</feature>
<sequence length="177" mass="20230">MAFSGLSSQTLNYARICFLLSCAFFVLKDPTAVCRYSMLVLLAGSFKLPLVNLEPQDPRNGVISLFLLMLAVSDLVPLLESNVQYFESVVPTRVLILFTLAGFCYFSSSIYVANSLVFGYVFMEIWFSLMIFSSLRDEKFQRMKKLSEKIQTAEEEDDDEYQRIVHDVHERSEQSGL</sequence>
<evidence type="ECO:0000313" key="4">
    <source>
        <dbReference type="Proteomes" id="UP000019384"/>
    </source>
</evidence>
<dbReference type="RefSeq" id="XP_022461336.1">
    <property type="nucleotide sequence ID" value="XM_022600523.1"/>
</dbReference>
<dbReference type="Pfam" id="PF10311">
    <property type="entry name" value="Ilm1"/>
    <property type="match status" value="2"/>
</dbReference>
<name>W6MRK8_9ASCO</name>
<feature type="transmembrane region" description="Helical" evidence="2">
    <location>
        <begin position="90"/>
        <end position="111"/>
    </location>
</feature>
<dbReference type="InterPro" id="IPR018815">
    <property type="entry name" value="Incr_loss_mito_DNA_1"/>
</dbReference>
<proteinExistence type="predicted"/>
<reference evidence="3" key="2">
    <citation type="submission" date="2014-02" db="EMBL/GenBank/DDBJ databases">
        <title>Complete DNA sequence of /Kuraishia capsulata/ illustrates novel genomic features among budding yeasts (/Saccharomycotina/).</title>
        <authorList>
            <person name="Morales L."/>
            <person name="Noel B."/>
            <person name="Porcel B."/>
            <person name="Marcet-Houben M."/>
            <person name="Hullo M-F."/>
            <person name="Sacerdot C."/>
            <person name="Tekaia F."/>
            <person name="Leh-Louis V."/>
            <person name="Despons L."/>
            <person name="Khanna V."/>
            <person name="Aury J-M."/>
            <person name="Barbe V."/>
            <person name="Couloux A."/>
            <person name="Labadie K."/>
            <person name="Pelletier E."/>
            <person name="Souciet J-L."/>
            <person name="Boekhout T."/>
            <person name="Gabaldon T."/>
            <person name="Wincker P."/>
            <person name="Dujon B."/>
        </authorList>
    </citation>
    <scope>NUCLEOTIDE SEQUENCE</scope>
    <source>
        <strain evidence="3">CBS 1993</strain>
    </source>
</reference>
<dbReference type="PANTHER" id="PTHR28029">
    <property type="entry name" value="PROTEIN ILM1"/>
    <property type="match status" value="1"/>
</dbReference>
<dbReference type="AlphaFoldDB" id="W6MRK8"/>
<dbReference type="Proteomes" id="UP000019384">
    <property type="component" value="Unassembled WGS sequence"/>
</dbReference>
<gene>
    <name evidence="3" type="ORF">KUCA_T00005337001</name>
</gene>
<evidence type="ECO:0008006" key="5">
    <source>
        <dbReference type="Google" id="ProtNLM"/>
    </source>
</evidence>
<keyword evidence="2" id="KW-0812">Transmembrane</keyword>
<feature type="transmembrane region" description="Helical" evidence="2">
    <location>
        <begin position="117"/>
        <end position="135"/>
    </location>
</feature>
<feature type="transmembrane region" description="Helical" evidence="2">
    <location>
        <begin position="59"/>
        <end position="78"/>
    </location>
</feature>
<protein>
    <recommendedName>
        <fullName evidence="5">Protein ILM1</fullName>
    </recommendedName>
</protein>
<evidence type="ECO:0000256" key="1">
    <source>
        <dbReference type="SAM" id="Coils"/>
    </source>
</evidence>
<dbReference type="HOGENOM" id="CLU_117796_0_0_1"/>
<keyword evidence="2" id="KW-0472">Membrane</keyword>
<evidence type="ECO:0000256" key="2">
    <source>
        <dbReference type="SAM" id="Phobius"/>
    </source>
</evidence>
<dbReference type="EMBL" id="HG793130">
    <property type="protein sequence ID" value="CDK29349.1"/>
    <property type="molecule type" value="Genomic_DNA"/>
</dbReference>
<evidence type="ECO:0000313" key="3">
    <source>
        <dbReference type="EMBL" id="CDK29349.1"/>
    </source>
</evidence>